<reference evidence="2 3" key="1">
    <citation type="submission" date="2016-09" db="EMBL/GenBank/DDBJ databases">
        <title>Complete genome of Desulfosporosinus sp. OL.</title>
        <authorList>
            <person name="Mardanov A."/>
            <person name="Beletsky A."/>
            <person name="Panova A."/>
            <person name="Karnachuk O."/>
            <person name="Ravin N."/>
        </authorList>
    </citation>
    <scope>NUCLEOTIDE SEQUENCE [LARGE SCALE GENOMIC DNA]</scope>
    <source>
        <strain evidence="2 3">OL</strain>
    </source>
</reference>
<dbReference type="NCBIfam" id="TIGR00254">
    <property type="entry name" value="GGDEF"/>
    <property type="match status" value="1"/>
</dbReference>
<evidence type="ECO:0000259" key="1">
    <source>
        <dbReference type="PROSITE" id="PS50887"/>
    </source>
</evidence>
<dbReference type="SMART" id="SM00065">
    <property type="entry name" value="GAF"/>
    <property type="match status" value="1"/>
</dbReference>
<dbReference type="PROSITE" id="PS50887">
    <property type="entry name" value="GGDEF"/>
    <property type="match status" value="1"/>
</dbReference>
<dbReference type="Proteomes" id="UP000186102">
    <property type="component" value="Unassembled WGS sequence"/>
</dbReference>
<dbReference type="InterPro" id="IPR003018">
    <property type="entry name" value="GAF"/>
</dbReference>
<feature type="domain" description="GGDEF" evidence="1">
    <location>
        <begin position="389"/>
        <end position="516"/>
    </location>
</feature>
<dbReference type="EMBL" id="MLBF01000017">
    <property type="protein sequence ID" value="OLN31506.1"/>
    <property type="molecule type" value="Genomic_DNA"/>
</dbReference>
<proteinExistence type="predicted"/>
<dbReference type="Gene3D" id="3.30.70.270">
    <property type="match status" value="1"/>
</dbReference>
<dbReference type="Pfam" id="PF00990">
    <property type="entry name" value="GGDEF"/>
    <property type="match status" value="1"/>
</dbReference>
<evidence type="ECO:0000313" key="3">
    <source>
        <dbReference type="Proteomes" id="UP000186102"/>
    </source>
</evidence>
<dbReference type="Pfam" id="PF01590">
    <property type="entry name" value="GAF"/>
    <property type="match status" value="1"/>
</dbReference>
<dbReference type="Gene3D" id="3.30.450.40">
    <property type="match status" value="1"/>
</dbReference>
<comment type="caution">
    <text evidence="2">The sequence shown here is derived from an EMBL/GenBank/DDBJ whole genome shotgun (WGS) entry which is preliminary data.</text>
</comment>
<dbReference type="InterPro" id="IPR029787">
    <property type="entry name" value="Nucleotide_cyclase"/>
</dbReference>
<dbReference type="PANTHER" id="PTHR45138">
    <property type="entry name" value="REGULATORY COMPONENTS OF SENSORY TRANSDUCTION SYSTEM"/>
    <property type="match status" value="1"/>
</dbReference>
<dbReference type="PANTHER" id="PTHR45138:SF9">
    <property type="entry name" value="DIGUANYLATE CYCLASE DGCM-RELATED"/>
    <property type="match status" value="1"/>
</dbReference>
<dbReference type="SUPFAM" id="SSF55781">
    <property type="entry name" value="GAF domain-like"/>
    <property type="match status" value="1"/>
</dbReference>
<protein>
    <submittedName>
        <fullName evidence="2">Sensory box/GGDEF family protein</fullName>
    </submittedName>
</protein>
<gene>
    <name evidence="2" type="ORF">DSOL_2531</name>
</gene>
<dbReference type="OrthoDB" id="9804955at2"/>
<dbReference type="InterPro" id="IPR043128">
    <property type="entry name" value="Rev_trsase/Diguanyl_cyclase"/>
</dbReference>
<keyword evidence="3" id="KW-1185">Reference proteome</keyword>
<accession>A0A1Q8QW21</accession>
<dbReference type="STRING" id="1888891.DSOL_2531"/>
<dbReference type="InterPro" id="IPR029016">
    <property type="entry name" value="GAF-like_dom_sf"/>
</dbReference>
<dbReference type="SUPFAM" id="SSF55073">
    <property type="entry name" value="Nucleotide cyclase"/>
    <property type="match status" value="1"/>
</dbReference>
<dbReference type="GO" id="GO:0052621">
    <property type="term" value="F:diguanylate cyclase activity"/>
    <property type="evidence" value="ECO:0007669"/>
    <property type="project" value="TreeGrafter"/>
</dbReference>
<organism evidence="2 3">
    <name type="scientific">Desulfosporosinus metallidurans</name>
    <dbReference type="NCBI Taxonomy" id="1888891"/>
    <lineage>
        <taxon>Bacteria</taxon>
        <taxon>Bacillati</taxon>
        <taxon>Bacillota</taxon>
        <taxon>Clostridia</taxon>
        <taxon>Eubacteriales</taxon>
        <taxon>Desulfitobacteriaceae</taxon>
        <taxon>Desulfosporosinus</taxon>
    </lineage>
</organism>
<name>A0A1Q8QW21_9FIRM</name>
<dbReference type="CDD" id="cd01949">
    <property type="entry name" value="GGDEF"/>
    <property type="match status" value="1"/>
</dbReference>
<dbReference type="SMART" id="SM00267">
    <property type="entry name" value="GGDEF"/>
    <property type="match status" value="1"/>
</dbReference>
<sequence length="520" mass="59277">MQLQPHSNRLKPEDIFGLLQEIYHEENLEDALKILTQRGLDLFNSTMAGIWLFQEKKFHSLTISARNEKQEKFLTHNDLPSDLRNFVEGGIEGNAFVALKMTLHEIDESGNERNLADSCDCYCFSAWSEALREFGVRRILCVPLVHFGQLFGLLTLFSDDPTSFDEESVYWLEQLMPLISSNVYEQQLRLAALEREQALSLLLRGTEILVKAVSEVQLLAEAGEMAMGILYLEAGFFHMEMDGEWKLRAPFGRLKQFEAVWQEWIQKDKQVNYPLGYVPNLKPALRILEENDQKDSAYPVKKILIQPIETYRGVVGELWLMDSGTSDLEQSQEILSAFVRMLSMALETIRQRRELEDLAMTDRLTGILNRQGFEQRIRGEMASTLRRGSTFLFLILDLDGFKNLNDTQGHPIGDLALRHVAQNLQKSVRQEDIVARTGGDEFTVILTDLKSGPDALIVMERLKNNLGLEKYGLGLSIGVAEFPTESKDYETLYKVSDHRLYIGKQNGKGHIVMGNTYAAE</sequence>
<dbReference type="RefSeq" id="WP_075365137.1">
    <property type="nucleotide sequence ID" value="NZ_MLBF01000017.1"/>
</dbReference>
<evidence type="ECO:0000313" key="2">
    <source>
        <dbReference type="EMBL" id="OLN31506.1"/>
    </source>
</evidence>
<dbReference type="InterPro" id="IPR000160">
    <property type="entry name" value="GGDEF_dom"/>
</dbReference>
<dbReference type="AlphaFoldDB" id="A0A1Q8QW21"/>
<dbReference type="InterPro" id="IPR050469">
    <property type="entry name" value="Diguanylate_Cyclase"/>
</dbReference>